<dbReference type="AlphaFoldDB" id="A0A9W9PK80"/>
<feature type="region of interest" description="Disordered" evidence="2">
    <location>
        <begin position="73"/>
        <end position="98"/>
    </location>
</feature>
<reference evidence="4" key="1">
    <citation type="submission" date="2022-11" db="EMBL/GenBank/DDBJ databases">
        <authorList>
            <person name="Petersen C."/>
        </authorList>
    </citation>
    <scope>NUCLEOTIDE SEQUENCE</scope>
    <source>
        <strain evidence="4">IBT 19713</strain>
    </source>
</reference>
<feature type="compositionally biased region" description="Acidic residues" evidence="2">
    <location>
        <begin position="448"/>
        <end position="462"/>
    </location>
</feature>
<feature type="compositionally biased region" description="Polar residues" evidence="2">
    <location>
        <begin position="73"/>
        <end position="89"/>
    </location>
</feature>
<comment type="caution">
    <text evidence="4">The sequence shown here is derived from an EMBL/GenBank/DDBJ whole genome shotgun (WGS) entry which is preliminary data.</text>
</comment>
<comment type="similarity">
    <text evidence="1">Belongs to the IWR1/SLC7A6OS family.</text>
</comment>
<dbReference type="OrthoDB" id="6255506at2759"/>
<reference evidence="4" key="2">
    <citation type="journal article" date="2023" name="IMA Fungus">
        <title>Comparative genomic study of the Penicillium genus elucidates a diverse pangenome and 15 lateral gene transfer events.</title>
        <authorList>
            <person name="Petersen C."/>
            <person name="Sorensen T."/>
            <person name="Nielsen M.R."/>
            <person name="Sondergaard T.E."/>
            <person name="Sorensen J.L."/>
            <person name="Fitzpatrick D.A."/>
            <person name="Frisvad J.C."/>
            <person name="Nielsen K.L."/>
        </authorList>
    </citation>
    <scope>NUCLEOTIDE SEQUENCE</scope>
    <source>
        <strain evidence="4">IBT 19713</strain>
    </source>
</reference>
<feature type="compositionally biased region" description="Low complexity" evidence="2">
    <location>
        <begin position="172"/>
        <end position="185"/>
    </location>
</feature>
<proteinExistence type="inferred from homology"/>
<evidence type="ECO:0000313" key="4">
    <source>
        <dbReference type="EMBL" id="KAJ5247607.1"/>
    </source>
</evidence>
<accession>A0A9W9PK80</accession>
<dbReference type="InterPro" id="IPR013883">
    <property type="entry name" value="TF_Iwr1_dom"/>
</dbReference>
<feature type="region of interest" description="Disordered" evidence="2">
    <location>
        <begin position="316"/>
        <end position="360"/>
    </location>
</feature>
<dbReference type="GeneID" id="83199190"/>
<dbReference type="InterPro" id="IPR040150">
    <property type="entry name" value="Iwr1"/>
</dbReference>
<dbReference type="RefSeq" id="XP_058335028.1">
    <property type="nucleotide sequence ID" value="XM_058471887.1"/>
</dbReference>
<dbReference type="GO" id="GO:0005737">
    <property type="term" value="C:cytoplasm"/>
    <property type="evidence" value="ECO:0007669"/>
    <property type="project" value="TreeGrafter"/>
</dbReference>
<dbReference type="Pfam" id="PF08574">
    <property type="entry name" value="Iwr1"/>
    <property type="match status" value="1"/>
</dbReference>
<feature type="compositionally biased region" description="Acidic residues" evidence="2">
    <location>
        <begin position="476"/>
        <end position="487"/>
    </location>
</feature>
<feature type="domain" description="Transcription factor Iwr1" evidence="3">
    <location>
        <begin position="366"/>
        <end position="452"/>
    </location>
</feature>
<feature type="region of interest" description="Disordered" evidence="2">
    <location>
        <begin position="425"/>
        <end position="511"/>
    </location>
</feature>
<dbReference type="Proteomes" id="UP001150941">
    <property type="component" value="Unassembled WGS sequence"/>
</dbReference>
<dbReference type="PANTHER" id="PTHR28063:SF1">
    <property type="entry name" value="RNA POLYMERASE II NUCLEAR LOCALIZATION PROTEIN IWR1"/>
    <property type="match status" value="1"/>
</dbReference>
<gene>
    <name evidence="4" type="ORF">N7468_002590</name>
</gene>
<dbReference type="PANTHER" id="PTHR28063">
    <property type="entry name" value="RNA POLYMERASE II NUCLEAR LOCALIZATION PROTEIN IWR1"/>
    <property type="match status" value="1"/>
</dbReference>
<evidence type="ECO:0000256" key="2">
    <source>
        <dbReference type="SAM" id="MobiDB-lite"/>
    </source>
</evidence>
<keyword evidence="5" id="KW-1185">Reference proteome</keyword>
<dbReference type="GO" id="GO:0006606">
    <property type="term" value="P:protein import into nucleus"/>
    <property type="evidence" value="ECO:0007669"/>
    <property type="project" value="InterPro"/>
</dbReference>
<evidence type="ECO:0000259" key="3">
    <source>
        <dbReference type="Pfam" id="PF08574"/>
    </source>
</evidence>
<feature type="compositionally biased region" description="Polar residues" evidence="2">
    <location>
        <begin position="135"/>
        <end position="161"/>
    </location>
</feature>
<feature type="compositionally biased region" description="Acidic residues" evidence="2">
    <location>
        <begin position="426"/>
        <end position="438"/>
    </location>
</feature>
<name>A0A9W9PK80_9EURO</name>
<sequence>MSLPPEQINIKRRRAEEPVEALYIQDAVTAKRPRFEEFYFQRVTVDSNGNPSGAGALTPTDPATQRILRTPRSVSSPLVNRRSTQSTGVPSVRATSPGAEFREAQRLAAVRKNYAEKRRQALESTPIHSSPPPTEASSITEPATPGNVSNSGISTPSSNRPENLRRFQITRSGPSGLSGLLGSPGIQKRRRFDGKSPIAVLMEKRQGPLSRKASVISDIVTQVEVEADTVDVAVEEKVEEKPRKRPVVNQAERKWRESRQAAIAEAKRQIDENLEKSAHAHNSTWDEESDRLAKEFEQVALEIERGNVIEDRMENQKQATPQLYHSSQPRKPLKYQPKAPKHRAAAQTQQPIHESQVESPDVEMESDYVYDVYIRRPIAEMGMLTNPLSELESENHLKSLQAANSGIGVIVITPEDEDYWEHFVEGDEEEWDSEDADSNAENNPANDYPEDEMSSEDEDDDPTAIYSKYRNRGASDDEEYNFDDSDSDGGNRYGQWRHGGGYVHSDDEDDW</sequence>
<dbReference type="EMBL" id="JAPQKS010000002">
    <property type="protein sequence ID" value="KAJ5247607.1"/>
    <property type="molecule type" value="Genomic_DNA"/>
</dbReference>
<feature type="region of interest" description="Disordered" evidence="2">
    <location>
        <begin position="270"/>
        <end position="291"/>
    </location>
</feature>
<evidence type="ECO:0000256" key="1">
    <source>
        <dbReference type="ARBA" id="ARBA00010218"/>
    </source>
</evidence>
<organism evidence="4 5">
    <name type="scientific">Penicillium chermesinum</name>
    <dbReference type="NCBI Taxonomy" id="63820"/>
    <lineage>
        <taxon>Eukaryota</taxon>
        <taxon>Fungi</taxon>
        <taxon>Dikarya</taxon>
        <taxon>Ascomycota</taxon>
        <taxon>Pezizomycotina</taxon>
        <taxon>Eurotiomycetes</taxon>
        <taxon>Eurotiomycetidae</taxon>
        <taxon>Eurotiales</taxon>
        <taxon>Aspergillaceae</taxon>
        <taxon>Penicillium</taxon>
    </lineage>
</organism>
<evidence type="ECO:0000313" key="5">
    <source>
        <dbReference type="Proteomes" id="UP001150941"/>
    </source>
</evidence>
<protein>
    <recommendedName>
        <fullName evidence="3">Transcription factor Iwr1 domain-containing protein</fullName>
    </recommendedName>
</protein>
<feature type="compositionally biased region" description="Polar residues" evidence="2">
    <location>
        <begin position="316"/>
        <end position="329"/>
    </location>
</feature>
<feature type="region of interest" description="Disordered" evidence="2">
    <location>
        <begin position="122"/>
        <end position="192"/>
    </location>
</feature>